<evidence type="ECO:0000313" key="4">
    <source>
        <dbReference type="Proteomes" id="UP000017836"/>
    </source>
</evidence>
<dbReference type="AlphaFoldDB" id="U5CQ86"/>
<protein>
    <submittedName>
        <fullName evidence="3">Uncharacterized protein</fullName>
    </submittedName>
</protein>
<keyword evidence="2" id="KW-0472">Membrane</keyword>
<sequence length="255" mass="26614">MAPKAFNYGTRIYTLAMVYGLWGLLYKIRKCWKGKTGGQEAILRAMEGGNNIPANYQADSGDILKTYPASPVVGDILHTSPATLPDPPVTSPASPVVGDILDTSPATLPDPTVTYPASPVVGDILDTSPATLPDPPVTSPASPVVGDVLDTFPATLPDSPGTYQEWGQQCPQISSLPRIQSFDDVSNLLAFFDGEGADFSQARPSHLSSHQAAMGSLGPRVISAGDSASTSAIQDPEVQQVEGPIARSEGGSGHE</sequence>
<keyword evidence="4" id="KW-1185">Reference proteome</keyword>
<dbReference type="Proteomes" id="UP000017836">
    <property type="component" value="Unassembled WGS sequence"/>
</dbReference>
<feature type="region of interest" description="Disordered" evidence="1">
    <location>
        <begin position="219"/>
        <end position="255"/>
    </location>
</feature>
<dbReference type="Gramene" id="ERN15341">
    <property type="protein sequence ID" value="ERN15341"/>
    <property type="gene ID" value="AMTR_s00036p00131280"/>
</dbReference>
<keyword evidence="2" id="KW-1133">Transmembrane helix</keyword>
<reference evidence="4" key="1">
    <citation type="journal article" date="2013" name="Science">
        <title>The Amborella genome and the evolution of flowering plants.</title>
        <authorList>
            <consortium name="Amborella Genome Project"/>
        </authorList>
    </citation>
    <scope>NUCLEOTIDE SEQUENCE [LARGE SCALE GENOMIC DNA]</scope>
</reference>
<dbReference type="EMBL" id="KI392503">
    <property type="protein sequence ID" value="ERN15341.1"/>
    <property type="molecule type" value="Genomic_DNA"/>
</dbReference>
<dbReference type="HOGENOM" id="CLU_1091247_0_0_1"/>
<gene>
    <name evidence="3" type="ORF">AMTR_s00036p00131280</name>
</gene>
<organism evidence="3 4">
    <name type="scientific">Amborella trichopoda</name>
    <dbReference type="NCBI Taxonomy" id="13333"/>
    <lineage>
        <taxon>Eukaryota</taxon>
        <taxon>Viridiplantae</taxon>
        <taxon>Streptophyta</taxon>
        <taxon>Embryophyta</taxon>
        <taxon>Tracheophyta</taxon>
        <taxon>Spermatophyta</taxon>
        <taxon>Magnoliopsida</taxon>
        <taxon>Amborellales</taxon>
        <taxon>Amborellaceae</taxon>
        <taxon>Amborella</taxon>
    </lineage>
</organism>
<name>U5CQ86_AMBTC</name>
<evidence type="ECO:0000313" key="3">
    <source>
        <dbReference type="EMBL" id="ERN15341.1"/>
    </source>
</evidence>
<evidence type="ECO:0000256" key="1">
    <source>
        <dbReference type="SAM" id="MobiDB-lite"/>
    </source>
</evidence>
<feature type="transmembrane region" description="Helical" evidence="2">
    <location>
        <begin position="6"/>
        <end position="25"/>
    </location>
</feature>
<keyword evidence="2" id="KW-0812">Transmembrane</keyword>
<proteinExistence type="predicted"/>
<evidence type="ECO:0000256" key="2">
    <source>
        <dbReference type="SAM" id="Phobius"/>
    </source>
</evidence>
<accession>U5CQ86</accession>